<dbReference type="Pfam" id="PF19085">
    <property type="entry name" value="Choline_bind_2"/>
    <property type="match status" value="1"/>
</dbReference>
<evidence type="ECO:0000313" key="8">
    <source>
        <dbReference type="Proteomes" id="UP000610760"/>
    </source>
</evidence>
<dbReference type="InterPro" id="IPR036179">
    <property type="entry name" value="Ig-like_dom_sf"/>
</dbReference>
<feature type="compositionally biased region" description="Gly residues" evidence="4">
    <location>
        <begin position="1473"/>
        <end position="1493"/>
    </location>
</feature>
<dbReference type="InterPro" id="IPR013783">
    <property type="entry name" value="Ig-like_fold"/>
</dbReference>
<evidence type="ECO:0000313" key="7">
    <source>
        <dbReference type="EMBL" id="MBC8559076.1"/>
    </source>
</evidence>
<feature type="repeat" description="Cell wall-binding" evidence="3">
    <location>
        <begin position="1553"/>
        <end position="1572"/>
    </location>
</feature>
<evidence type="ECO:0000256" key="2">
    <source>
        <dbReference type="ARBA" id="ARBA00023295"/>
    </source>
</evidence>
<dbReference type="Pfam" id="PF01473">
    <property type="entry name" value="Choline_bind_1"/>
    <property type="match status" value="1"/>
</dbReference>
<reference evidence="7" key="1">
    <citation type="submission" date="2020-08" db="EMBL/GenBank/DDBJ databases">
        <title>Genome public.</title>
        <authorList>
            <person name="Liu C."/>
            <person name="Sun Q."/>
        </authorList>
    </citation>
    <scope>NUCLEOTIDE SEQUENCE</scope>
    <source>
        <strain evidence="7">NSJ-33</strain>
    </source>
</reference>
<feature type="signal peptide" evidence="5">
    <location>
        <begin position="1"/>
        <end position="24"/>
    </location>
</feature>
<dbReference type="PROSITE" id="PS51170">
    <property type="entry name" value="CW"/>
    <property type="match status" value="5"/>
</dbReference>
<feature type="chain" id="PRO_5038668544" evidence="5">
    <location>
        <begin position="25"/>
        <end position="1692"/>
    </location>
</feature>
<name>A0A926E4H5_9FIRM</name>
<keyword evidence="5" id="KW-0732">Signal</keyword>
<keyword evidence="2" id="KW-0326">Glycosidase</keyword>
<dbReference type="Pfam" id="PF16147">
    <property type="entry name" value="DUF4855"/>
    <property type="match status" value="1"/>
</dbReference>
<feature type="repeat" description="Cell wall-binding" evidence="3">
    <location>
        <begin position="1634"/>
        <end position="1653"/>
    </location>
</feature>
<dbReference type="Gene3D" id="2.10.270.10">
    <property type="entry name" value="Cholin Binding"/>
    <property type="match status" value="2"/>
</dbReference>
<keyword evidence="2" id="KW-0378">Hydrolase</keyword>
<gene>
    <name evidence="7" type="ORF">H8710_03215</name>
</gene>
<dbReference type="SUPFAM" id="SSF49785">
    <property type="entry name" value="Galactose-binding domain-like"/>
    <property type="match status" value="5"/>
</dbReference>
<dbReference type="GO" id="GO:0016798">
    <property type="term" value="F:hydrolase activity, acting on glycosyl bonds"/>
    <property type="evidence" value="ECO:0007669"/>
    <property type="project" value="UniProtKB-KW"/>
</dbReference>
<feature type="domain" description="F5/8 type C" evidence="6">
    <location>
        <begin position="959"/>
        <end position="1068"/>
    </location>
</feature>
<evidence type="ECO:0000259" key="6">
    <source>
        <dbReference type="PROSITE" id="PS50022"/>
    </source>
</evidence>
<dbReference type="Proteomes" id="UP000610760">
    <property type="component" value="Unassembled WGS sequence"/>
</dbReference>
<keyword evidence="8" id="KW-1185">Reference proteome</keyword>
<dbReference type="EMBL" id="JACRSV010000001">
    <property type="protein sequence ID" value="MBC8559076.1"/>
    <property type="molecule type" value="Genomic_DNA"/>
</dbReference>
<feature type="repeat" description="Cell wall-binding" evidence="3">
    <location>
        <begin position="1573"/>
        <end position="1592"/>
    </location>
</feature>
<sequence length="1692" mass="187937">MLGKKRKRILISLLSVALALSCMASTIPAGALDLDQQLDTESVLMSENTDESSFVKEDVSDQDSELESSQQPEDSMAEDLAFAENSVLADEEIVGAEEDSDERVNLALGMKYTGTDAYSEGGSYPYPDTGNKELTDGIYGAQKYTDATYVGYAGGNHETELIFDFGYNQTFDEVKIHYACGASAGVVPPKSVEISYSSDKLNWTEFAVGGPGESGDYAHEYTVTGAPATGRFVKVYIKYGLYWMMLSEVEIMGVWTPRDPRQAVITTDLPTEVNKFEGDTVNLKMDYTIEEPGDEVSIIWKKDNVELPQFKNQKAIKISNAQLSDSGAYQAFVVNRFSDGFEISGDTSACLVTISKSDIEGNDPVVDVPDGDANNLAFGKTYTVSNSIGEDYTDNGKLTDGLYGSAEDYLDGRWVGFSKAKNETAEVIVDLGSAQAFAQVELNFLRDEIADSEWPTKVEVFVSDDKSSWTSAGAFSVKKASTPETMIARAKEKVSGTGRYVKFVMTPGDKDMVLMDEVRVLKASTIPDQGEAELPPNPDAANIAYGKTYTYSYMPSTAYPDTNQRELTDGIHGAGKNYREEEWVGFQVNPPAWAGLPKQDSPVVTLDLGAVESFKSVYIEYANMAGSGINLPDSAKIELSSNGQDWTILAEATSDQFVGGPVLTRFEYTSETDLTARYIRFTSNTSTEWIFMDEIAVMTEVDDNPDHKTPYNIVRDKAYTVSRLPDNGKDGVLTDGRYGVTANLNDPNWVGFLRSKNEANNHVEMVFDLKGMHSVSNITLYSREDSALKLTTPKNLKFYVSNDGVKWTTLKTFNKPLSTFGLEDNTAMSWDSKNPADGFISTKPEYVLPYIGFVKIAFDVPDKRGVYTYIDEVKVEGVYGRTSNAGPCLGDGIDPYNVAIEKPYTLSPEEPDNGYMDDGTKLTDGNRGAYSFADPAWVQFVQAATMTGKQTDRWPFKTLVVDLQEVHSISKIVLTGCSGAGTGRKFAPWSIYMYASMDGENWMPLSRNTSIGGPAGLNNYGWHNPDENDGKSFDLTGDENSVYQARYVRVDMELRENNLFDEIEVYGVKGVTDDAKPLTNLTKLENGRDYMKPSEETTNGVKDMVLCYNGWYGYEAESDSFRGDWTPEEYRPYLTYVDENGYVQDTMFDTVCLLGLRSRYGASFTGVWEAGVVKGTAKDWEWYIEKTFKEGGDVDNLNKAAKRASEELGDPNYKVKLVVMFPSIDKLVTNFGSLEGSRNLDFSEEADREYATDWWMDKVFTEMLSGKYPHIEFEGLYELNEQLDFRDCVRYASEKVHSYGDYKYYWIPHYRSCGYMWGKDYGVDCTAFQPNHMFAQPEDEMDFGGGGTKQVETALKIAAYSNIGIELEIDDNLFIRPSWYNLGLDYLNAVVKLGADGDNCYRNWYEGGGTLGKLAASKDATMREFYDNCYQLMRGTYEPREYITEYPSGSDPKRAGFNMDVFYGPGFEDNGTSSGGSTGGSGSIGGGSGGGGNVTPDPDDKPDPETPPTGDDNYTWEETDDGYKLKDADGEYVTGWAKVSGKWYYLGADGIRATGWQKVDNKWYYLKSDGVMATGWLKLGNTWYFLNAGGVMQTDWLYNGGVWYYLYEWGGMANSGWVQVGNTWYYMRGNGAMMTGWLQQGNTWYYLKDSGAMATGWNWVNAKCYYFNASGKMAANTTVGGYKVDASGAWVK</sequence>
<dbReference type="Pfam" id="PF19127">
    <property type="entry name" value="Choline_bind_3"/>
    <property type="match status" value="2"/>
</dbReference>
<dbReference type="SUPFAM" id="SSF69360">
    <property type="entry name" value="Cell wall binding repeat"/>
    <property type="match status" value="1"/>
</dbReference>
<organism evidence="7 8">
    <name type="scientific">Fumia xinanensis</name>
    <dbReference type="NCBI Taxonomy" id="2763659"/>
    <lineage>
        <taxon>Bacteria</taxon>
        <taxon>Bacillati</taxon>
        <taxon>Bacillota</taxon>
        <taxon>Clostridia</taxon>
        <taxon>Eubacteriales</taxon>
        <taxon>Oscillospiraceae</taxon>
        <taxon>Fumia</taxon>
    </lineage>
</organism>
<dbReference type="PROSITE" id="PS51257">
    <property type="entry name" value="PROKAR_LIPOPROTEIN"/>
    <property type="match status" value="1"/>
</dbReference>
<evidence type="ECO:0000256" key="1">
    <source>
        <dbReference type="ARBA" id="ARBA00022737"/>
    </source>
</evidence>
<dbReference type="InterPro" id="IPR000421">
    <property type="entry name" value="FA58C"/>
</dbReference>
<feature type="region of interest" description="Disordered" evidence="4">
    <location>
        <begin position="1468"/>
        <end position="1519"/>
    </location>
</feature>
<dbReference type="InterPro" id="IPR018337">
    <property type="entry name" value="Cell_wall/Cho-bd_repeat"/>
</dbReference>
<feature type="repeat" description="Cell wall-binding" evidence="3">
    <location>
        <begin position="1533"/>
        <end position="1552"/>
    </location>
</feature>
<proteinExistence type="predicted"/>
<keyword evidence="1" id="KW-0677">Repeat</keyword>
<dbReference type="PROSITE" id="PS50022">
    <property type="entry name" value="FA58C_3"/>
    <property type="match status" value="2"/>
</dbReference>
<dbReference type="RefSeq" id="WP_249293969.1">
    <property type="nucleotide sequence ID" value="NZ_JACRSV010000001.1"/>
</dbReference>
<feature type="region of interest" description="Disordered" evidence="4">
    <location>
        <begin position="45"/>
        <end position="76"/>
    </location>
</feature>
<dbReference type="SUPFAM" id="SSF48726">
    <property type="entry name" value="Immunoglobulin"/>
    <property type="match status" value="1"/>
</dbReference>
<dbReference type="Pfam" id="PF00754">
    <property type="entry name" value="F5_F8_type_C"/>
    <property type="match status" value="3"/>
</dbReference>
<feature type="repeat" description="Cell wall-binding" evidence="3">
    <location>
        <begin position="1614"/>
        <end position="1633"/>
    </location>
</feature>
<evidence type="ECO:0000256" key="3">
    <source>
        <dbReference type="PROSITE-ProRule" id="PRU00591"/>
    </source>
</evidence>
<feature type="domain" description="F5/8 type C" evidence="6">
    <location>
        <begin position="592"/>
        <end position="700"/>
    </location>
</feature>
<accession>A0A926E4H5</accession>
<protein>
    <submittedName>
        <fullName evidence="7">DUF4855 domain-containing protein</fullName>
    </submittedName>
</protein>
<evidence type="ECO:0000256" key="4">
    <source>
        <dbReference type="SAM" id="MobiDB-lite"/>
    </source>
</evidence>
<comment type="caution">
    <text evidence="7">The sequence shown here is derived from an EMBL/GenBank/DDBJ whole genome shotgun (WGS) entry which is preliminary data.</text>
</comment>
<dbReference type="Gene3D" id="2.60.40.10">
    <property type="entry name" value="Immunoglobulins"/>
    <property type="match status" value="1"/>
</dbReference>
<dbReference type="InterPro" id="IPR032329">
    <property type="entry name" value="DUF4855"/>
</dbReference>
<dbReference type="Gene3D" id="2.60.120.260">
    <property type="entry name" value="Galactose-binding domain-like"/>
    <property type="match status" value="5"/>
</dbReference>
<evidence type="ECO:0000256" key="5">
    <source>
        <dbReference type="SAM" id="SignalP"/>
    </source>
</evidence>
<dbReference type="InterPro" id="IPR008979">
    <property type="entry name" value="Galactose-bd-like_sf"/>
</dbReference>